<feature type="binding site" evidence="5">
    <location>
        <position position="80"/>
    </location>
    <ligand>
        <name>anthranilate</name>
        <dbReference type="ChEBI" id="CHEBI:16567"/>
        <label>1</label>
    </ligand>
</feature>
<dbReference type="InterPro" id="IPR036320">
    <property type="entry name" value="Glycosyl_Trfase_fam3_N_dom_sf"/>
</dbReference>
<comment type="cofactor">
    <cofactor evidence="5">
        <name>Mg(2+)</name>
        <dbReference type="ChEBI" id="CHEBI:18420"/>
    </cofactor>
    <text evidence="5">Binds 2 magnesium ions per monomer.</text>
</comment>
<reference evidence="9" key="1">
    <citation type="submission" date="2023-07" db="EMBL/GenBank/DDBJ databases">
        <title>Draft genomic sequences of Priestia flexa CCM isolated from the soil of an abandoned mine contaminated by free cyanide in the high Andean zone of Tacna, Peru.</title>
        <authorList>
            <person name="Caceda Quiroz C.J."/>
            <person name="Maraza Chooque G.J."/>
            <person name="Fora Quispe G.L."/>
            <person name="Carpio Mamani M."/>
        </authorList>
    </citation>
    <scope>NUCLEOTIDE SEQUENCE [LARGE SCALE GENOMIC DNA]</scope>
    <source>
        <strain evidence="9">CCM</strain>
    </source>
</reference>
<feature type="binding site" evidence="5">
    <location>
        <position position="226"/>
    </location>
    <ligand>
        <name>Mg(2+)</name>
        <dbReference type="ChEBI" id="CHEBI:18420"/>
        <label>1</label>
    </ligand>
</feature>
<evidence type="ECO:0000256" key="1">
    <source>
        <dbReference type="ARBA" id="ARBA00022676"/>
    </source>
</evidence>
<feature type="domain" description="Glycosyl transferase family 3 N-terminal" evidence="7">
    <location>
        <begin position="3"/>
        <end position="64"/>
    </location>
</feature>
<dbReference type="Pfam" id="PF00591">
    <property type="entry name" value="Glycos_transf_3"/>
    <property type="match status" value="1"/>
</dbReference>
<dbReference type="RefSeq" id="WP_078989321.1">
    <property type="nucleotide sequence ID" value="NZ_CP016790.1"/>
</dbReference>
<comment type="subunit">
    <text evidence="5">Homodimer.</text>
</comment>
<organism evidence="8 9">
    <name type="scientific">Priestia flexa</name>
    <dbReference type="NCBI Taxonomy" id="86664"/>
    <lineage>
        <taxon>Bacteria</taxon>
        <taxon>Bacillati</taxon>
        <taxon>Bacillota</taxon>
        <taxon>Bacilli</taxon>
        <taxon>Bacillales</taxon>
        <taxon>Bacillaceae</taxon>
        <taxon>Priestia</taxon>
    </lineage>
</organism>
<evidence type="ECO:0000256" key="4">
    <source>
        <dbReference type="ARBA" id="ARBA00023141"/>
    </source>
</evidence>
<feature type="binding site" evidence="5">
    <location>
        <position position="88"/>
    </location>
    <ligand>
        <name>5-phospho-alpha-D-ribose 1-diphosphate</name>
        <dbReference type="ChEBI" id="CHEBI:58017"/>
    </ligand>
</feature>
<feature type="domain" description="Glycosyl transferase family 3" evidence="6">
    <location>
        <begin position="74"/>
        <end position="324"/>
    </location>
</feature>
<comment type="similarity">
    <text evidence="5">Belongs to the anthranilate phosphoribosyltransferase family.</text>
</comment>
<keyword evidence="9" id="KW-1185">Reference proteome</keyword>
<feature type="binding site" evidence="5">
    <location>
        <position position="166"/>
    </location>
    <ligand>
        <name>anthranilate</name>
        <dbReference type="ChEBI" id="CHEBI:16567"/>
        <label>2</label>
    </ligand>
</feature>
<dbReference type="InterPro" id="IPR035902">
    <property type="entry name" value="Nuc_phospho_transferase"/>
</dbReference>
<dbReference type="Pfam" id="PF02885">
    <property type="entry name" value="Glycos_trans_3N"/>
    <property type="match status" value="1"/>
</dbReference>
<evidence type="ECO:0000256" key="5">
    <source>
        <dbReference type="HAMAP-Rule" id="MF_00211"/>
    </source>
</evidence>
<evidence type="ECO:0000313" key="8">
    <source>
        <dbReference type="EMBL" id="MDW8517549.1"/>
    </source>
</evidence>
<feature type="binding site" evidence="5">
    <location>
        <position position="92"/>
    </location>
    <ligand>
        <name>Mg(2+)</name>
        <dbReference type="ChEBI" id="CHEBI:18420"/>
        <label>1</label>
    </ligand>
</feature>
<feature type="binding site" evidence="5">
    <location>
        <position position="226"/>
    </location>
    <ligand>
        <name>Mg(2+)</name>
        <dbReference type="ChEBI" id="CHEBI:18420"/>
        <label>2</label>
    </ligand>
</feature>
<keyword evidence="5" id="KW-0479">Metal-binding</keyword>
<dbReference type="EMBL" id="JAWUZT010000051">
    <property type="protein sequence ID" value="MDW8517549.1"/>
    <property type="molecule type" value="Genomic_DNA"/>
</dbReference>
<evidence type="ECO:0000256" key="2">
    <source>
        <dbReference type="ARBA" id="ARBA00022679"/>
    </source>
</evidence>
<comment type="pathway">
    <text evidence="5">Amino-acid biosynthesis; L-tryptophan biosynthesis; L-tryptophan from chorismate: step 2/5.</text>
</comment>
<feature type="binding site" evidence="5">
    <location>
        <position position="225"/>
    </location>
    <ligand>
        <name>Mg(2+)</name>
        <dbReference type="ChEBI" id="CHEBI:18420"/>
        <label>2</label>
    </ligand>
</feature>
<keyword evidence="1 5" id="KW-0328">Glycosyltransferase</keyword>
<comment type="caution">
    <text evidence="8">The sequence shown here is derived from an EMBL/GenBank/DDBJ whole genome shotgun (WGS) entry which is preliminary data.</text>
</comment>
<evidence type="ECO:0000259" key="7">
    <source>
        <dbReference type="Pfam" id="PF02885"/>
    </source>
</evidence>
<dbReference type="PANTHER" id="PTHR43285:SF2">
    <property type="entry name" value="ANTHRANILATE PHOSPHORIBOSYLTRANSFERASE"/>
    <property type="match status" value="1"/>
</dbReference>
<comment type="catalytic activity">
    <reaction evidence="5">
        <text>N-(5-phospho-beta-D-ribosyl)anthranilate + diphosphate = 5-phospho-alpha-D-ribose 1-diphosphate + anthranilate</text>
        <dbReference type="Rhea" id="RHEA:11768"/>
        <dbReference type="ChEBI" id="CHEBI:16567"/>
        <dbReference type="ChEBI" id="CHEBI:18277"/>
        <dbReference type="ChEBI" id="CHEBI:33019"/>
        <dbReference type="ChEBI" id="CHEBI:58017"/>
        <dbReference type="EC" id="2.4.2.18"/>
    </reaction>
</comment>
<accession>A0ABU4J991</accession>
<name>A0ABU4J991_9BACI</name>
<comment type="function">
    <text evidence="5">Catalyzes the transfer of the phosphoribosyl group of 5-phosphorylribose-1-pyrophosphate (PRPP) to anthranilate to yield N-(5'-phosphoribosyl)-anthranilate (PRA).</text>
</comment>
<protein>
    <recommendedName>
        <fullName evidence="5">Anthranilate phosphoribosyltransferase</fullName>
        <ecNumber evidence="5">2.4.2.18</ecNumber>
    </recommendedName>
</protein>
<dbReference type="NCBIfam" id="TIGR01245">
    <property type="entry name" value="trpD"/>
    <property type="match status" value="1"/>
</dbReference>
<feature type="binding site" evidence="5">
    <location>
        <begin position="83"/>
        <end position="84"/>
    </location>
    <ligand>
        <name>5-phospho-alpha-D-ribose 1-diphosphate</name>
        <dbReference type="ChEBI" id="CHEBI:58017"/>
    </ligand>
</feature>
<dbReference type="Gene3D" id="3.40.1030.10">
    <property type="entry name" value="Nucleoside phosphorylase/phosphoribosyltransferase catalytic domain"/>
    <property type="match status" value="1"/>
</dbReference>
<feature type="binding site" evidence="5">
    <location>
        <position position="111"/>
    </location>
    <ligand>
        <name>anthranilate</name>
        <dbReference type="ChEBI" id="CHEBI:16567"/>
        <label>1</label>
    </ligand>
</feature>
<keyword evidence="5" id="KW-0460">Magnesium</keyword>
<evidence type="ECO:0000259" key="6">
    <source>
        <dbReference type="Pfam" id="PF00591"/>
    </source>
</evidence>
<keyword evidence="4 5" id="KW-0057">Aromatic amino acid biosynthesis</keyword>
<feature type="binding site" evidence="5">
    <location>
        <position position="80"/>
    </location>
    <ligand>
        <name>5-phospho-alpha-D-ribose 1-diphosphate</name>
        <dbReference type="ChEBI" id="CHEBI:58017"/>
    </ligand>
</feature>
<dbReference type="InterPro" id="IPR005940">
    <property type="entry name" value="Anthranilate_Pribosyl_Tfrase"/>
</dbReference>
<dbReference type="HAMAP" id="MF_00211">
    <property type="entry name" value="TrpD"/>
    <property type="match status" value="1"/>
</dbReference>
<feature type="binding site" evidence="5">
    <location>
        <begin position="90"/>
        <end position="93"/>
    </location>
    <ligand>
        <name>5-phospho-alpha-D-ribose 1-diphosphate</name>
        <dbReference type="ChEBI" id="CHEBI:58017"/>
    </ligand>
</feature>
<sequence>MFKELLSKCLNGETLSAVEAQELMNDIMNGQVPPTQIAGILTLLTYRGETVEEIVGFVKGMRNNMNTISIRYENVIDTCGTGGDGASTFNISTASAIVASAAGVKVAKHGNRAVSSKSGSADVLERLGVDIQGEKTEVEEALERVNMSFLFAPLYHPAMKHVAQTRRELGFRTVFNALGPLANPTNCSKQVIGVYSIDLARKLAQALVQLKAKHVLLVCGRDGLDEISVTTETDVVEVKDGRVVEYMLSPESLGVQRGTMKELIVNDAAESAALIQSIFKNGENKIAQSAVAVNAAAAIYVSGAVQTLEQGVVEAMRIIESGQAFEQLQRLKSEEVVNRA</sequence>
<dbReference type="SUPFAM" id="SSF52418">
    <property type="entry name" value="Nucleoside phosphorylase/phosphoribosyltransferase catalytic domain"/>
    <property type="match status" value="1"/>
</dbReference>
<dbReference type="InterPro" id="IPR017459">
    <property type="entry name" value="Glycosyl_Trfase_fam3_N_dom"/>
</dbReference>
<keyword evidence="5" id="KW-0028">Amino-acid biosynthesis</keyword>
<evidence type="ECO:0000313" key="9">
    <source>
        <dbReference type="Proteomes" id="UP001284771"/>
    </source>
</evidence>
<dbReference type="Proteomes" id="UP001284771">
    <property type="component" value="Unassembled WGS sequence"/>
</dbReference>
<dbReference type="Gene3D" id="1.20.970.10">
    <property type="entry name" value="Transferase, Pyrimidine Nucleoside Phosphorylase, Chain C"/>
    <property type="match status" value="1"/>
</dbReference>
<gene>
    <name evidence="5 8" type="primary">trpD</name>
    <name evidence="8" type="ORF">RIB56_15595</name>
</gene>
<dbReference type="SUPFAM" id="SSF47648">
    <property type="entry name" value="Nucleoside phosphorylase/phosphoribosyltransferase N-terminal domain"/>
    <property type="match status" value="1"/>
</dbReference>
<feature type="binding site" evidence="5">
    <location>
        <begin position="108"/>
        <end position="116"/>
    </location>
    <ligand>
        <name>5-phospho-alpha-D-ribose 1-diphosphate</name>
        <dbReference type="ChEBI" id="CHEBI:58017"/>
    </ligand>
</feature>
<feature type="binding site" evidence="5">
    <location>
        <position position="120"/>
    </location>
    <ligand>
        <name>5-phospho-alpha-D-ribose 1-diphosphate</name>
        <dbReference type="ChEBI" id="CHEBI:58017"/>
    </ligand>
</feature>
<proteinExistence type="inferred from homology"/>
<dbReference type="InterPro" id="IPR000312">
    <property type="entry name" value="Glycosyl_Trfase_fam3"/>
</dbReference>
<dbReference type="GO" id="GO:0004048">
    <property type="term" value="F:anthranilate phosphoribosyltransferase activity"/>
    <property type="evidence" value="ECO:0007669"/>
    <property type="project" value="UniProtKB-EC"/>
</dbReference>
<keyword evidence="2 5" id="KW-0808">Transferase</keyword>
<keyword evidence="3 5" id="KW-0822">Tryptophan biosynthesis</keyword>
<evidence type="ECO:0000256" key="3">
    <source>
        <dbReference type="ARBA" id="ARBA00022822"/>
    </source>
</evidence>
<dbReference type="PANTHER" id="PTHR43285">
    <property type="entry name" value="ANTHRANILATE PHOSPHORIBOSYLTRANSFERASE"/>
    <property type="match status" value="1"/>
</dbReference>
<comment type="caution">
    <text evidence="5">Lacks conserved residue(s) required for the propagation of feature annotation.</text>
</comment>
<dbReference type="EC" id="2.4.2.18" evidence="5"/>